<reference evidence="3 4" key="1">
    <citation type="journal article" date="2022" name="G3 (Bethesda)">
        <title>Whole-genome sequence and methylome profiling of the almond [Prunus dulcis (Mill.) D.A. Webb] cultivar 'Nonpareil'.</title>
        <authorList>
            <person name="D'Amico-Willman K.M."/>
            <person name="Ouma W.Z."/>
            <person name="Meulia T."/>
            <person name="Sideli G.M."/>
            <person name="Gradziel T.M."/>
            <person name="Fresnedo-Ramirez J."/>
        </authorList>
    </citation>
    <scope>NUCLEOTIDE SEQUENCE [LARGE SCALE GENOMIC DNA]</scope>
    <source>
        <strain evidence="3">Clone GOH B32 T37-40</strain>
    </source>
</reference>
<feature type="compositionally biased region" description="Polar residues" evidence="1">
    <location>
        <begin position="59"/>
        <end position="75"/>
    </location>
</feature>
<sequence length="87" mass="9780">MFPIGTYSKLKPRKYGPYKVMKKINDNAYVVDLPSSMGISSTFNVTDLHELRDDESIYPNDTTASSSSEVEGTNVEQMVEAIKKELE</sequence>
<dbReference type="InterPro" id="IPR056924">
    <property type="entry name" value="SH3_Tf2-1"/>
</dbReference>
<accession>A0AAD4VY69</accession>
<gene>
    <name evidence="3" type="ORF">L3X38_023601</name>
</gene>
<protein>
    <recommendedName>
        <fullName evidence="2">Tf2-1-like SH3-like domain-containing protein</fullName>
    </recommendedName>
</protein>
<evidence type="ECO:0000313" key="3">
    <source>
        <dbReference type="EMBL" id="KAI5333470.1"/>
    </source>
</evidence>
<evidence type="ECO:0000256" key="1">
    <source>
        <dbReference type="SAM" id="MobiDB-lite"/>
    </source>
</evidence>
<dbReference type="Pfam" id="PF24626">
    <property type="entry name" value="SH3_Tf2-1"/>
    <property type="match status" value="1"/>
</dbReference>
<feature type="domain" description="Tf2-1-like SH3-like" evidence="2">
    <location>
        <begin position="5"/>
        <end position="50"/>
    </location>
</feature>
<evidence type="ECO:0000313" key="4">
    <source>
        <dbReference type="Proteomes" id="UP001054821"/>
    </source>
</evidence>
<dbReference type="EMBL" id="JAJFAZ020000004">
    <property type="protein sequence ID" value="KAI5333470.1"/>
    <property type="molecule type" value="Genomic_DNA"/>
</dbReference>
<comment type="caution">
    <text evidence="3">The sequence shown here is derived from an EMBL/GenBank/DDBJ whole genome shotgun (WGS) entry which is preliminary data.</text>
</comment>
<organism evidence="3 4">
    <name type="scientific">Prunus dulcis</name>
    <name type="common">Almond</name>
    <name type="synonym">Amygdalus dulcis</name>
    <dbReference type="NCBI Taxonomy" id="3755"/>
    <lineage>
        <taxon>Eukaryota</taxon>
        <taxon>Viridiplantae</taxon>
        <taxon>Streptophyta</taxon>
        <taxon>Embryophyta</taxon>
        <taxon>Tracheophyta</taxon>
        <taxon>Spermatophyta</taxon>
        <taxon>Magnoliopsida</taxon>
        <taxon>eudicotyledons</taxon>
        <taxon>Gunneridae</taxon>
        <taxon>Pentapetalae</taxon>
        <taxon>rosids</taxon>
        <taxon>fabids</taxon>
        <taxon>Rosales</taxon>
        <taxon>Rosaceae</taxon>
        <taxon>Amygdaloideae</taxon>
        <taxon>Amygdaleae</taxon>
        <taxon>Prunus</taxon>
    </lineage>
</organism>
<keyword evidence="4" id="KW-1185">Reference proteome</keyword>
<proteinExistence type="predicted"/>
<dbReference type="Proteomes" id="UP001054821">
    <property type="component" value="Chromosome 4"/>
</dbReference>
<feature type="region of interest" description="Disordered" evidence="1">
    <location>
        <begin position="56"/>
        <end position="75"/>
    </location>
</feature>
<evidence type="ECO:0000259" key="2">
    <source>
        <dbReference type="Pfam" id="PF24626"/>
    </source>
</evidence>
<dbReference type="AlphaFoldDB" id="A0AAD4VY69"/>
<name>A0AAD4VY69_PRUDU</name>